<dbReference type="PANTHER" id="PTHR45931">
    <property type="entry name" value="SI:CH211-59O9.10"/>
    <property type="match status" value="1"/>
</dbReference>
<dbReference type="PANTHER" id="PTHR45931:SF3">
    <property type="entry name" value="RING ZINC FINGER-CONTAINING PROTEIN"/>
    <property type="match status" value="1"/>
</dbReference>
<evidence type="ECO:0000256" key="2">
    <source>
        <dbReference type="ARBA" id="ARBA00022771"/>
    </source>
</evidence>
<keyword evidence="1" id="KW-0479">Metal-binding</keyword>
<comment type="caution">
    <text evidence="6">The sequence shown here is derived from an EMBL/GenBank/DDBJ whole genome shotgun (WGS) entry which is preliminary data.</text>
</comment>
<evidence type="ECO:0000259" key="5">
    <source>
        <dbReference type="PROSITE" id="PS50089"/>
    </source>
</evidence>
<dbReference type="GO" id="GO:0006511">
    <property type="term" value="P:ubiquitin-dependent protein catabolic process"/>
    <property type="evidence" value="ECO:0007669"/>
    <property type="project" value="TreeGrafter"/>
</dbReference>
<gene>
    <name evidence="6" type="ORF">POM88_048704</name>
</gene>
<keyword evidence="3" id="KW-0862">Zinc</keyword>
<keyword evidence="7" id="KW-1185">Reference proteome</keyword>
<evidence type="ECO:0000256" key="1">
    <source>
        <dbReference type="ARBA" id="ARBA00022723"/>
    </source>
</evidence>
<feature type="domain" description="RING-type" evidence="5">
    <location>
        <begin position="39"/>
        <end position="80"/>
    </location>
</feature>
<evidence type="ECO:0000256" key="4">
    <source>
        <dbReference type="PROSITE-ProRule" id="PRU00175"/>
    </source>
</evidence>
<dbReference type="GO" id="GO:0008270">
    <property type="term" value="F:zinc ion binding"/>
    <property type="evidence" value="ECO:0007669"/>
    <property type="project" value="UniProtKB-KW"/>
</dbReference>
<evidence type="ECO:0000313" key="7">
    <source>
        <dbReference type="Proteomes" id="UP001237642"/>
    </source>
</evidence>
<dbReference type="GO" id="GO:0061630">
    <property type="term" value="F:ubiquitin protein ligase activity"/>
    <property type="evidence" value="ECO:0007669"/>
    <property type="project" value="TreeGrafter"/>
</dbReference>
<organism evidence="6 7">
    <name type="scientific">Heracleum sosnowskyi</name>
    <dbReference type="NCBI Taxonomy" id="360622"/>
    <lineage>
        <taxon>Eukaryota</taxon>
        <taxon>Viridiplantae</taxon>
        <taxon>Streptophyta</taxon>
        <taxon>Embryophyta</taxon>
        <taxon>Tracheophyta</taxon>
        <taxon>Spermatophyta</taxon>
        <taxon>Magnoliopsida</taxon>
        <taxon>eudicotyledons</taxon>
        <taxon>Gunneridae</taxon>
        <taxon>Pentapetalae</taxon>
        <taxon>asterids</taxon>
        <taxon>campanulids</taxon>
        <taxon>Apiales</taxon>
        <taxon>Apiaceae</taxon>
        <taxon>Apioideae</taxon>
        <taxon>apioid superclade</taxon>
        <taxon>Tordylieae</taxon>
        <taxon>Tordyliinae</taxon>
        <taxon>Heracleum</taxon>
    </lineage>
</organism>
<dbReference type="AlphaFoldDB" id="A0AAD8GVQ9"/>
<name>A0AAD8GVQ9_9APIA</name>
<dbReference type="Proteomes" id="UP001237642">
    <property type="component" value="Unassembled WGS sequence"/>
</dbReference>
<dbReference type="PROSITE" id="PS50089">
    <property type="entry name" value="ZF_RING_2"/>
    <property type="match status" value="1"/>
</dbReference>
<dbReference type="SMART" id="SM00184">
    <property type="entry name" value="RING"/>
    <property type="match status" value="1"/>
</dbReference>
<protein>
    <recommendedName>
        <fullName evidence="5">RING-type domain-containing protein</fullName>
    </recommendedName>
</protein>
<evidence type="ECO:0000313" key="6">
    <source>
        <dbReference type="EMBL" id="KAK1355448.1"/>
    </source>
</evidence>
<accession>A0AAD8GVQ9</accession>
<reference evidence="6" key="2">
    <citation type="submission" date="2023-05" db="EMBL/GenBank/DDBJ databases">
        <authorList>
            <person name="Schelkunov M.I."/>
        </authorList>
    </citation>
    <scope>NUCLEOTIDE SEQUENCE</scope>
    <source>
        <strain evidence="6">Hsosn_3</strain>
        <tissue evidence="6">Leaf</tissue>
    </source>
</reference>
<dbReference type="Pfam" id="PF13639">
    <property type="entry name" value="zf-RING_2"/>
    <property type="match status" value="1"/>
</dbReference>
<keyword evidence="2 4" id="KW-0863">Zinc-finger</keyword>
<reference evidence="6" key="1">
    <citation type="submission" date="2023-02" db="EMBL/GenBank/DDBJ databases">
        <title>Genome of toxic invasive species Heracleum sosnowskyi carries increased number of genes despite the absence of recent whole-genome duplications.</title>
        <authorList>
            <person name="Schelkunov M."/>
            <person name="Shtratnikova V."/>
            <person name="Makarenko M."/>
            <person name="Klepikova A."/>
            <person name="Omelchenko D."/>
            <person name="Novikova G."/>
            <person name="Obukhova E."/>
            <person name="Bogdanov V."/>
            <person name="Penin A."/>
            <person name="Logacheva M."/>
        </authorList>
    </citation>
    <scope>NUCLEOTIDE SEQUENCE</scope>
    <source>
        <strain evidence="6">Hsosn_3</strain>
        <tissue evidence="6">Leaf</tissue>
    </source>
</reference>
<dbReference type="GO" id="GO:0005634">
    <property type="term" value="C:nucleus"/>
    <property type="evidence" value="ECO:0007669"/>
    <property type="project" value="TreeGrafter"/>
</dbReference>
<dbReference type="Gene3D" id="3.30.40.10">
    <property type="entry name" value="Zinc/RING finger domain, C3HC4 (zinc finger)"/>
    <property type="match status" value="1"/>
</dbReference>
<dbReference type="EMBL" id="JAUIZM010000011">
    <property type="protein sequence ID" value="KAK1355448.1"/>
    <property type="molecule type" value="Genomic_DNA"/>
</dbReference>
<sequence>MGLPTSPVKNNSEKFIKSLKIKRTTSAFLKRVEKVEEPCSICHIDFDVNQKICILECGHMFHESCIVEWVREKNTCPLCRRKLYEYDSNVARWSHPRMSVRRSMENFRFSVAGLGRGSHNF</sequence>
<dbReference type="InterPro" id="IPR013083">
    <property type="entry name" value="Znf_RING/FYVE/PHD"/>
</dbReference>
<proteinExistence type="predicted"/>
<dbReference type="InterPro" id="IPR051834">
    <property type="entry name" value="RING_finger_E3_ligase"/>
</dbReference>
<dbReference type="InterPro" id="IPR001841">
    <property type="entry name" value="Znf_RING"/>
</dbReference>
<evidence type="ECO:0000256" key="3">
    <source>
        <dbReference type="ARBA" id="ARBA00022833"/>
    </source>
</evidence>
<dbReference type="SUPFAM" id="SSF57850">
    <property type="entry name" value="RING/U-box"/>
    <property type="match status" value="1"/>
</dbReference>